<name>A0ABV1NP16_9CAUL</name>
<keyword evidence="3" id="KW-1185">Reference proteome</keyword>
<protein>
    <recommendedName>
        <fullName evidence="4">Stereocilin</fullName>
    </recommendedName>
</protein>
<evidence type="ECO:0000313" key="2">
    <source>
        <dbReference type="EMBL" id="MEQ7155375.1"/>
    </source>
</evidence>
<dbReference type="RefSeq" id="WP_349684529.1">
    <property type="nucleotide sequence ID" value="NZ_JBEGDD010000006.1"/>
</dbReference>
<feature type="compositionally biased region" description="Pro residues" evidence="1">
    <location>
        <begin position="1"/>
        <end position="21"/>
    </location>
</feature>
<evidence type="ECO:0008006" key="4">
    <source>
        <dbReference type="Google" id="ProtNLM"/>
    </source>
</evidence>
<sequence length="48" mass="5113">MTDPTPQPEIPPMNPVPPQPEIDPAGTPDEVPPQPGDNDGQVEWPGTE</sequence>
<evidence type="ECO:0000256" key="1">
    <source>
        <dbReference type="SAM" id="MobiDB-lite"/>
    </source>
</evidence>
<comment type="caution">
    <text evidence="2">The sequence shown here is derived from an EMBL/GenBank/DDBJ whole genome shotgun (WGS) entry which is preliminary data.</text>
</comment>
<dbReference type="EMBL" id="JBEGDD010000006">
    <property type="protein sequence ID" value="MEQ7155375.1"/>
    <property type="molecule type" value="Genomic_DNA"/>
</dbReference>
<accession>A0ABV1NP16</accession>
<dbReference type="Proteomes" id="UP001445732">
    <property type="component" value="Unassembled WGS sequence"/>
</dbReference>
<evidence type="ECO:0000313" key="3">
    <source>
        <dbReference type="Proteomes" id="UP001445732"/>
    </source>
</evidence>
<feature type="region of interest" description="Disordered" evidence="1">
    <location>
        <begin position="1"/>
        <end position="48"/>
    </location>
</feature>
<organism evidence="2 3">
    <name type="scientific">Brevundimonas aurifodinae</name>
    <dbReference type="NCBI Taxonomy" id="1508312"/>
    <lineage>
        <taxon>Bacteria</taxon>
        <taxon>Pseudomonadati</taxon>
        <taxon>Pseudomonadota</taxon>
        <taxon>Alphaproteobacteria</taxon>
        <taxon>Caulobacterales</taxon>
        <taxon>Caulobacteraceae</taxon>
        <taxon>Brevundimonas</taxon>
    </lineage>
</organism>
<reference evidence="2 3" key="1">
    <citation type="submission" date="2024-06" db="EMBL/GenBank/DDBJ databases">
        <title>Brevundimonas sp. C11.</title>
        <authorList>
            <person name="Maltman C."/>
        </authorList>
    </citation>
    <scope>NUCLEOTIDE SEQUENCE [LARGE SCALE GENOMIC DNA]</scope>
    <source>
        <strain evidence="2 3">C11</strain>
    </source>
</reference>
<gene>
    <name evidence="2" type="ORF">ABN401_09140</name>
</gene>
<proteinExistence type="predicted"/>